<dbReference type="AlphaFoldDB" id="A0A291DHL0"/>
<dbReference type="EMBL" id="CP023510">
    <property type="protein sequence ID" value="ATF63897.1"/>
    <property type="molecule type" value="Genomic_DNA"/>
</dbReference>
<accession>A0A291DHL0</accession>
<evidence type="ECO:0000256" key="1">
    <source>
        <dbReference type="SAM" id="MobiDB-lite"/>
    </source>
</evidence>
<evidence type="ECO:0000313" key="3">
    <source>
        <dbReference type="Proteomes" id="UP000218628"/>
    </source>
</evidence>
<gene>
    <name evidence="2" type="ORF">CO690_09520</name>
</gene>
<protein>
    <submittedName>
        <fullName evidence="2">Uncharacterized protein</fullName>
    </submittedName>
</protein>
<feature type="region of interest" description="Disordered" evidence="1">
    <location>
        <begin position="1"/>
        <end position="58"/>
    </location>
</feature>
<organism evidence="2 3">
    <name type="scientific">Rothia mucilaginosa</name>
    <dbReference type="NCBI Taxonomy" id="43675"/>
    <lineage>
        <taxon>Bacteria</taxon>
        <taxon>Bacillati</taxon>
        <taxon>Actinomycetota</taxon>
        <taxon>Actinomycetes</taxon>
        <taxon>Micrococcales</taxon>
        <taxon>Micrococcaceae</taxon>
        <taxon>Rothia</taxon>
    </lineage>
</organism>
<reference evidence="3" key="1">
    <citation type="submission" date="2017-09" db="EMBL/GenBank/DDBJ databases">
        <title>FDA dAtabase for Regulatory Grade micrObial Sequences (FDA-ARGOS): Supporting development and validation of Infectious Disease Dx tests.</title>
        <authorList>
            <person name="Minogue T."/>
            <person name="Wolcott M."/>
            <person name="Wasieloski L."/>
            <person name="Aguilar W."/>
            <person name="Moore D."/>
            <person name="Tallon L."/>
            <person name="Sadzewicz L."/>
            <person name="Ott S."/>
            <person name="Zhao X."/>
            <person name="Nagaraj S."/>
            <person name="Vavikolanu K."/>
            <person name="Aluvathingal J."/>
            <person name="Nadendla S."/>
            <person name="Sichtig H."/>
        </authorList>
    </citation>
    <scope>NUCLEOTIDE SEQUENCE [LARGE SCALE GENOMIC DNA]</scope>
    <source>
        <strain evidence="3">FDAARGOS_369</strain>
    </source>
</reference>
<proteinExistence type="predicted"/>
<feature type="compositionally biased region" description="Basic and acidic residues" evidence="1">
    <location>
        <begin position="46"/>
        <end position="58"/>
    </location>
</feature>
<feature type="compositionally biased region" description="Basic and acidic residues" evidence="1">
    <location>
        <begin position="11"/>
        <end position="23"/>
    </location>
</feature>
<name>A0A291DHL0_9MICC</name>
<sequence length="93" mass="10104">MEHGVLCAPHAHKDPHQRIEGEYPKSAGYKPRSITVAPRGPPASAKKPEDRQGTQEGCERAVLESEVAVTVAARSAFRPLAPYGRSTERDSAR</sequence>
<evidence type="ECO:0000313" key="2">
    <source>
        <dbReference type="EMBL" id="ATF63897.1"/>
    </source>
</evidence>
<dbReference type="Proteomes" id="UP000218628">
    <property type="component" value="Chromosome"/>
</dbReference>